<dbReference type="SUPFAM" id="SSF53335">
    <property type="entry name" value="S-adenosyl-L-methionine-dependent methyltransferases"/>
    <property type="match status" value="1"/>
</dbReference>
<reference evidence="7" key="1">
    <citation type="submission" date="2025-08" db="UniProtKB">
        <authorList>
            <consortium name="RefSeq"/>
        </authorList>
    </citation>
    <scope>IDENTIFICATION</scope>
    <source>
        <tissue evidence="7">Sperm</tissue>
    </source>
</reference>
<keyword evidence="2" id="KW-0489">Methyltransferase</keyword>
<evidence type="ECO:0000256" key="1">
    <source>
        <dbReference type="ARBA" id="ARBA00007996"/>
    </source>
</evidence>
<name>A0AAJ7T540_PETMA</name>
<dbReference type="RefSeq" id="XP_032811004.1">
    <property type="nucleotide sequence ID" value="XM_032955113.1"/>
</dbReference>
<dbReference type="NCBIfam" id="NF041360">
    <property type="entry name" value="GntF_guanitoxin"/>
    <property type="match status" value="1"/>
</dbReference>
<dbReference type="KEGG" id="pmrn:116942809"/>
<evidence type="ECO:0000256" key="4">
    <source>
        <dbReference type="ARBA" id="ARBA00022691"/>
    </source>
</evidence>
<evidence type="ECO:0000256" key="5">
    <source>
        <dbReference type="SAM" id="MobiDB-lite"/>
    </source>
</evidence>
<dbReference type="PROSITE" id="PS51681">
    <property type="entry name" value="SAM_MT_NNMT_PNMT_TEMT"/>
    <property type="match status" value="1"/>
</dbReference>
<evidence type="ECO:0000313" key="6">
    <source>
        <dbReference type="Proteomes" id="UP001318040"/>
    </source>
</evidence>
<keyword evidence="6" id="KW-1185">Reference proteome</keyword>
<accession>A0AAJ7T540</accession>
<dbReference type="AlphaFoldDB" id="A0AAJ7T540"/>
<keyword evidence="3" id="KW-0808">Transferase</keyword>
<dbReference type="Gene3D" id="3.40.50.150">
    <property type="entry name" value="Vaccinia Virus protein VP39"/>
    <property type="match status" value="1"/>
</dbReference>
<keyword evidence="4" id="KW-0949">S-adenosyl-L-methionine</keyword>
<dbReference type="InterPro" id="IPR029063">
    <property type="entry name" value="SAM-dependent_MTases_sf"/>
</dbReference>
<dbReference type="GO" id="GO:0008170">
    <property type="term" value="F:N-methyltransferase activity"/>
    <property type="evidence" value="ECO:0007669"/>
    <property type="project" value="TreeGrafter"/>
</dbReference>
<dbReference type="GO" id="GO:0032259">
    <property type="term" value="P:methylation"/>
    <property type="evidence" value="ECO:0007669"/>
    <property type="project" value="UniProtKB-KW"/>
</dbReference>
<evidence type="ECO:0000256" key="2">
    <source>
        <dbReference type="ARBA" id="ARBA00022603"/>
    </source>
</evidence>
<proteinExistence type="inferred from homology"/>
<dbReference type="Proteomes" id="UP001318040">
    <property type="component" value="Chromosome 16"/>
</dbReference>
<organism evidence="6 7">
    <name type="scientific">Petromyzon marinus</name>
    <name type="common">Sea lamprey</name>
    <dbReference type="NCBI Taxonomy" id="7757"/>
    <lineage>
        <taxon>Eukaryota</taxon>
        <taxon>Metazoa</taxon>
        <taxon>Chordata</taxon>
        <taxon>Craniata</taxon>
        <taxon>Vertebrata</taxon>
        <taxon>Cyclostomata</taxon>
        <taxon>Hyperoartia</taxon>
        <taxon>Petromyzontiformes</taxon>
        <taxon>Petromyzontidae</taxon>
        <taxon>Petromyzon</taxon>
    </lineage>
</organism>
<dbReference type="PANTHER" id="PTHR10867:SF17">
    <property type="entry name" value="NICOTINAMIDE N-METHYLTRANSFERASE"/>
    <property type="match status" value="1"/>
</dbReference>
<dbReference type="GeneID" id="116942809"/>
<comment type="similarity">
    <text evidence="1">Belongs to the class I-like SAM-binding methyltransferase superfamily. NNMT/PNMT/TEMT family.</text>
</comment>
<dbReference type="InterPro" id="IPR053384">
    <property type="entry name" value="SAM-dep_methyltransferase"/>
</dbReference>
<evidence type="ECO:0000313" key="7">
    <source>
        <dbReference type="RefSeq" id="XP_032811004.1"/>
    </source>
</evidence>
<evidence type="ECO:0000256" key="3">
    <source>
        <dbReference type="ARBA" id="ARBA00022679"/>
    </source>
</evidence>
<feature type="region of interest" description="Disordered" evidence="5">
    <location>
        <begin position="38"/>
        <end position="65"/>
    </location>
</feature>
<dbReference type="InterPro" id="IPR000940">
    <property type="entry name" value="NNMT_TEMT_trans"/>
</dbReference>
<sequence>MTRGLTGFGNIRGAGGKIASEFFWSGREHQPLSASVGRLQGAAENDRPGKVSEAGIFPNPHRAAGKSKEDMAAQAKGKPHRDYNSLFSARAYLERYYEPLHVGDNGVEEVAMFNMQCLHEAYIKGPVSGTRMLDVGCGPIIYQLLFACDSISEITMADFTPANRREVELWRADDPSAYNWDSYIRYACHLQGTQGQEKARAERLRRAIKHVLPCDVLQSNIVHPEQPAPFDVVQSSFCLECACDTELSFRAALRNVAALLVSGGWFLLIGALGQTVYCVAEQSFAALPLSEDAVRAAVHAAGLQVHTFRVLPRPQSLEDDLSDLSGFFFLLAKKG</sequence>
<protein>
    <submittedName>
        <fullName evidence="7">Indolethylamine N-methyltransferase-like isoform X1</fullName>
    </submittedName>
</protein>
<dbReference type="GO" id="GO:0005829">
    <property type="term" value="C:cytosol"/>
    <property type="evidence" value="ECO:0007669"/>
    <property type="project" value="TreeGrafter"/>
</dbReference>
<dbReference type="Pfam" id="PF01234">
    <property type="entry name" value="NNMT_PNMT_TEMT"/>
    <property type="match status" value="1"/>
</dbReference>
<dbReference type="PANTHER" id="PTHR10867">
    <property type="entry name" value="NNMT/PNMT/TEMT FAMILY MEMBER"/>
    <property type="match status" value="1"/>
</dbReference>
<gene>
    <name evidence="7" type="primary">LOC116942809</name>
</gene>